<name>A0ABR3UDL5_9PLEO</name>
<feature type="transmembrane region" description="Helical" evidence="2">
    <location>
        <begin position="101"/>
        <end position="126"/>
    </location>
</feature>
<feature type="region of interest" description="Disordered" evidence="1">
    <location>
        <begin position="735"/>
        <end position="758"/>
    </location>
</feature>
<reference evidence="3 4" key="1">
    <citation type="submission" date="2024-09" db="EMBL/GenBank/DDBJ databases">
        <title>T2T genomes of carrot and Alternaria dauci and their utility for understanding host-pathogen interaction during carrot leaf blight disease.</title>
        <authorList>
            <person name="Liu W."/>
            <person name="Xu S."/>
            <person name="Ou C."/>
            <person name="Liu X."/>
            <person name="Zhuang F."/>
            <person name="Deng X.W."/>
        </authorList>
    </citation>
    <scope>NUCLEOTIDE SEQUENCE [LARGE SCALE GENOMIC DNA]</scope>
    <source>
        <strain evidence="3 4">A2016</strain>
    </source>
</reference>
<dbReference type="PANTHER" id="PTHR35041:SF6">
    <property type="entry name" value="FORMYLMETHIONINE DEFORMYLASE-LIKE PROTEIN-RELATED"/>
    <property type="match status" value="1"/>
</dbReference>
<protein>
    <submittedName>
        <fullName evidence="3">Uncharacterized protein</fullName>
    </submittedName>
</protein>
<dbReference type="Proteomes" id="UP001578633">
    <property type="component" value="Chromosome 6"/>
</dbReference>
<proteinExistence type="predicted"/>
<feature type="region of interest" description="Disordered" evidence="1">
    <location>
        <begin position="1"/>
        <end position="35"/>
    </location>
</feature>
<feature type="transmembrane region" description="Helical" evidence="2">
    <location>
        <begin position="208"/>
        <end position="231"/>
    </location>
</feature>
<keyword evidence="2" id="KW-1133">Transmembrane helix</keyword>
<feature type="compositionally biased region" description="Polar residues" evidence="1">
    <location>
        <begin position="1"/>
        <end position="15"/>
    </location>
</feature>
<keyword evidence="2" id="KW-0472">Membrane</keyword>
<sequence length="805" mass="89607">MHQDMISSPEGTTANGRELDEVEPQGLEEAEKRWHNEPIRSKFSVNSALQSDLDPVLAPAPDKASETSIHPAFSEQTGSTTFPSLPLFLGRFRGLKDTWRVPAAILGFYLISFLCAAAHYCFFAYLDGRIISPGFMLSTKTTTVPQAYVTTVSLILVTAFRAALVASIGTCYTQYLWATFRKRVLRVSLIEDLFQVQTNPLRLLNYHLYFKTPILVAVAIFCWLVPIATIYPPGTLVVGIQPSAIDKSFNVSVLHHRNRLDIFADNVIAPVECSYNCTNQGCVEWAPQFLEVAEDAPLPDDCILQGATPGLGYITRSNLIVGELSRLKQASREENTSYELSFFGTTLDCETTNRSMESTILPIVSNRTISDLQMPIGWIQYPEPICNLKCSNRTLTRFSLENRSIIYSIAHYQEVPRYWPCLDEKQWMPSLDDPRPQVDQAEDCPGSGIHVIVPITETVCHPKIVRYHVTISNAREAQHVSFIIEDDKSIPPYTEDFPAFNGNFEQWTKLSDAVRIYDDFAMNLNQSGSNFLINRFNHSGISNATTPYTTINGTVEETCVLESELLPGIGVASSLHDIWPLSVFEQRLPRKVDDGCTLFDPDMANELLINTTISALSLNQRFDMVNGTETRSFNVYRFENKLAFFLPYGLSLALAIPILALGFIALYSQNHGVSAITGGFLQLLMTTTGRNSLEAVVTRGSGTLGGYENVSKELYEMEVRFGELIEGSGHDITETDTLLSGHEGGTEVQEDDGTQSGVQTVSGTEWCEKSVSVVRRAGFGTVHEVGLFRKKGEQQSEYQRQEGKV</sequence>
<organism evidence="3 4">
    <name type="scientific">Alternaria dauci</name>
    <dbReference type="NCBI Taxonomy" id="48095"/>
    <lineage>
        <taxon>Eukaryota</taxon>
        <taxon>Fungi</taxon>
        <taxon>Dikarya</taxon>
        <taxon>Ascomycota</taxon>
        <taxon>Pezizomycotina</taxon>
        <taxon>Dothideomycetes</taxon>
        <taxon>Pleosporomycetidae</taxon>
        <taxon>Pleosporales</taxon>
        <taxon>Pleosporineae</taxon>
        <taxon>Pleosporaceae</taxon>
        <taxon>Alternaria</taxon>
        <taxon>Alternaria sect. Porri</taxon>
    </lineage>
</organism>
<dbReference type="GeneID" id="96086734"/>
<evidence type="ECO:0000313" key="4">
    <source>
        <dbReference type="Proteomes" id="UP001578633"/>
    </source>
</evidence>
<feature type="transmembrane region" description="Helical" evidence="2">
    <location>
        <begin position="642"/>
        <end position="667"/>
    </location>
</feature>
<accession>A0ABR3UDL5</accession>
<dbReference type="EMBL" id="JBHGVX010000006">
    <property type="protein sequence ID" value="KAL1794596.1"/>
    <property type="molecule type" value="Genomic_DNA"/>
</dbReference>
<keyword evidence="4" id="KW-1185">Reference proteome</keyword>
<evidence type="ECO:0000256" key="1">
    <source>
        <dbReference type="SAM" id="MobiDB-lite"/>
    </source>
</evidence>
<dbReference type="PANTHER" id="PTHR35041">
    <property type="entry name" value="MEDIATOR OF RNA POLYMERASE II TRANSCRIPTION SUBUNIT 1"/>
    <property type="match status" value="1"/>
</dbReference>
<evidence type="ECO:0000313" key="3">
    <source>
        <dbReference type="EMBL" id="KAL1794596.1"/>
    </source>
</evidence>
<feature type="transmembrane region" description="Helical" evidence="2">
    <location>
        <begin position="146"/>
        <end position="173"/>
    </location>
</feature>
<comment type="caution">
    <text evidence="3">The sequence shown here is derived from an EMBL/GenBank/DDBJ whole genome shotgun (WGS) entry which is preliminary data.</text>
</comment>
<dbReference type="RefSeq" id="XP_069305180.1">
    <property type="nucleotide sequence ID" value="XM_069452968.1"/>
</dbReference>
<evidence type="ECO:0000256" key="2">
    <source>
        <dbReference type="SAM" id="Phobius"/>
    </source>
</evidence>
<keyword evidence="2" id="KW-0812">Transmembrane</keyword>
<gene>
    <name evidence="3" type="ORF">ACET3X_006412</name>
</gene>